<protein>
    <submittedName>
        <fullName evidence="2">Uncharacterized protein</fullName>
    </submittedName>
</protein>
<keyword evidence="1" id="KW-0175">Coiled coil</keyword>
<proteinExistence type="predicted"/>
<evidence type="ECO:0000256" key="1">
    <source>
        <dbReference type="SAM" id="Coils"/>
    </source>
</evidence>
<reference evidence="2" key="1">
    <citation type="submission" date="2018-05" db="EMBL/GenBank/DDBJ databases">
        <authorList>
            <person name="Lanie J.A."/>
            <person name="Ng W.-L."/>
            <person name="Kazmierczak K.M."/>
            <person name="Andrzejewski T.M."/>
            <person name="Davidsen T.M."/>
            <person name="Wayne K.J."/>
            <person name="Tettelin H."/>
            <person name="Glass J.I."/>
            <person name="Rusch D."/>
            <person name="Podicherti R."/>
            <person name="Tsui H.-C.T."/>
            <person name="Winkler M.E."/>
        </authorList>
    </citation>
    <scope>NUCLEOTIDE SEQUENCE</scope>
</reference>
<dbReference type="EMBL" id="UINC01017704">
    <property type="protein sequence ID" value="SVA73707.1"/>
    <property type="molecule type" value="Genomic_DNA"/>
</dbReference>
<dbReference type="Gene3D" id="1.20.5.1700">
    <property type="match status" value="1"/>
</dbReference>
<organism evidence="2">
    <name type="scientific">marine metagenome</name>
    <dbReference type="NCBI Taxonomy" id="408172"/>
    <lineage>
        <taxon>unclassified sequences</taxon>
        <taxon>metagenomes</taxon>
        <taxon>ecological metagenomes</taxon>
    </lineage>
</organism>
<accession>A0A381YB98</accession>
<gene>
    <name evidence="2" type="ORF">METZ01_LOCUS126561</name>
</gene>
<name>A0A381YB98_9ZZZZ</name>
<dbReference type="AlphaFoldDB" id="A0A381YB98"/>
<sequence length="83" mass="9636">MKDDSKWWEKTNICAPGDSLDIGSLNLTKEATKRIEELEKEVEELKAQLARAKEDHQYDNLVHQKELESLQSPVKKLREKGLM</sequence>
<feature type="coiled-coil region" evidence="1">
    <location>
        <begin position="28"/>
        <end position="55"/>
    </location>
</feature>
<evidence type="ECO:0000313" key="2">
    <source>
        <dbReference type="EMBL" id="SVA73707.1"/>
    </source>
</evidence>